<sequence>MRLTEEDCLRRFGVRPAPEQLEEVRAVLDAETQRERQAQGRGDTQVMRLCCFLLFRAGLLEDVPRIWRAKTSSMDADASIDLQFLCGAGLEETKRYLRELGSDEAEAASRRLLTNEVSGELDGFSADEYAASQEAYYDRDEG</sequence>
<keyword evidence="4" id="KW-1185">Reference proteome</keyword>
<dbReference type="EMBL" id="QUMU01000019">
    <property type="protein sequence ID" value="REG22477.1"/>
    <property type="molecule type" value="Genomic_DNA"/>
</dbReference>
<protein>
    <submittedName>
        <fullName evidence="1">Uncharacterized protein</fullName>
    </submittedName>
</protein>
<accession>A0AAC8Q9S1</accession>
<evidence type="ECO:0000313" key="4">
    <source>
        <dbReference type="Proteomes" id="UP000256345"/>
    </source>
</evidence>
<organism evidence="1 3">
    <name type="scientific">Archangium gephyra</name>
    <dbReference type="NCBI Taxonomy" id="48"/>
    <lineage>
        <taxon>Bacteria</taxon>
        <taxon>Pseudomonadati</taxon>
        <taxon>Myxococcota</taxon>
        <taxon>Myxococcia</taxon>
        <taxon>Myxococcales</taxon>
        <taxon>Cystobacterineae</taxon>
        <taxon>Archangiaceae</taxon>
        <taxon>Archangium</taxon>
    </lineage>
</organism>
<gene>
    <name evidence="1" type="ORF">AA314_05371</name>
    <name evidence="2" type="ORF">ATI61_1194</name>
</gene>
<evidence type="ECO:0000313" key="1">
    <source>
        <dbReference type="EMBL" id="AKJ03745.1"/>
    </source>
</evidence>
<dbReference type="RefSeq" id="WP_116121004.1">
    <property type="nucleotide sequence ID" value="NZ_CP011509.1"/>
</dbReference>
<dbReference type="KEGG" id="age:AA314_05371"/>
<name>A0AAC8Q9S1_9BACT</name>
<dbReference type="Proteomes" id="UP000035579">
    <property type="component" value="Chromosome"/>
</dbReference>
<dbReference type="EMBL" id="CP011509">
    <property type="protein sequence ID" value="AKJ03745.1"/>
    <property type="molecule type" value="Genomic_DNA"/>
</dbReference>
<dbReference type="Proteomes" id="UP000256345">
    <property type="component" value="Unassembled WGS sequence"/>
</dbReference>
<reference evidence="2 4" key="2">
    <citation type="submission" date="2018-08" db="EMBL/GenBank/DDBJ databases">
        <title>Genomic Encyclopedia of Archaeal and Bacterial Type Strains, Phase II (KMG-II): from individual species to whole genera.</title>
        <authorList>
            <person name="Goeker M."/>
        </authorList>
    </citation>
    <scope>NUCLEOTIDE SEQUENCE [LARGE SCALE GENOMIC DNA]</scope>
    <source>
        <strain evidence="2 4">DSM 2261</strain>
    </source>
</reference>
<dbReference type="AlphaFoldDB" id="A0AAC8Q9S1"/>
<reference evidence="1 3" key="1">
    <citation type="submission" date="2015-05" db="EMBL/GenBank/DDBJ databases">
        <title>Genome assembly of Archangium gephyra DSM 2261.</title>
        <authorList>
            <person name="Sharma G."/>
            <person name="Subramanian S."/>
        </authorList>
    </citation>
    <scope>NUCLEOTIDE SEQUENCE [LARGE SCALE GENOMIC DNA]</scope>
    <source>
        <strain evidence="1 3">DSM 2261</strain>
    </source>
</reference>
<evidence type="ECO:0000313" key="3">
    <source>
        <dbReference type="Proteomes" id="UP000035579"/>
    </source>
</evidence>
<proteinExistence type="predicted"/>
<evidence type="ECO:0000313" key="2">
    <source>
        <dbReference type="EMBL" id="REG22477.1"/>
    </source>
</evidence>